<dbReference type="EMBL" id="KB302909">
    <property type="protein sequence ID" value="ELU03775.1"/>
    <property type="molecule type" value="Genomic_DNA"/>
</dbReference>
<dbReference type="GO" id="GO:0005634">
    <property type="term" value="C:nucleus"/>
    <property type="evidence" value="ECO:0007669"/>
    <property type="project" value="TreeGrafter"/>
</dbReference>
<reference evidence="4" key="3">
    <citation type="submission" date="2015-06" db="UniProtKB">
        <authorList>
            <consortium name="EnsemblMetazoa"/>
        </authorList>
    </citation>
    <scope>IDENTIFICATION</scope>
</reference>
<dbReference type="EnsemblMetazoa" id="CapteT221083">
    <property type="protein sequence ID" value="CapteP221083"/>
    <property type="gene ID" value="CapteG221083"/>
</dbReference>
<feature type="domain" description="RGS" evidence="2">
    <location>
        <begin position="1285"/>
        <end position="1390"/>
    </location>
</feature>
<dbReference type="HOGENOM" id="CLU_256928_0_0_1"/>
<dbReference type="PANTHER" id="PTHR46583:SF2">
    <property type="entry name" value="RGS DOMAIN-CONTAINING PROTEIN"/>
    <property type="match status" value="1"/>
</dbReference>
<name>R7UBM5_CAPTE</name>
<dbReference type="OMA" id="WLDCEEF"/>
<feature type="compositionally biased region" description="Polar residues" evidence="1">
    <location>
        <begin position="942"/>
        <end position="958"/>
    </location>
</feature>
<dbReference type="Gene3D" id="1.10.167.10">
    <property type="entry name" value="Regulator of G-protein Signalling 4, domain 2"/>
    <property type="match status" value="4"/>
</dbReference>
<organism evidence="3">
    <name type="scientific">Capitella teleta</name>
    <name type="common">Polychaete worm</name>
    <dbReference type="NCBI Taxonomy" id="283909"/>
    <lineage>
        <taxon>Eukaryota</taxon>
        <taxon>Metazoa</taxon>
        <taxon>Spiralia</taxon>
        <taxon>Lophotrochozoa</taxon>
        <taxon>Annelida</taxon>
        <taxon>Polychaeta</taxon>
        <taxon>Sedentaria</taxon>
        <taxon>Scolecida</taxon>
        <taxon>Capitellidae</taxon>
        <taxon>Capitella</taxon>
    </lineage>
</organism>
<protein>
    <recommendedName>
        <fullName evidence="2">RGS domain-containing protein</fullName>
    </recommendedName>
</protein>
<dbReference type="Proteomes" id="UP000014760">
    <property type="component" value="Unassembled WGS sequence"/>
</dbReference>
<reference evidence="5" key="1">
    <citation type="submission" date="2012-12" db="EMBL/GenBank/DDBJ databases">
        <authorList>
            <person name="Hellsten U."/>
            <person name="Grimwood J."/>
            <person name="Chapman J.A."/>
            <person name="Shapiro H."/>
            <person name="Aerts A."/>
            <person name="Otillar R.P."/>
            <person name="Terry A.Y."/>
            <person name="Boore J.L."/>
            <person name="Simakov O."/>
            <person name="Marletaz F."/>
            <person name="Cho S.-J."/>
            <person name="Edsinger-Gonzales E."/>
            <person name="Havlak P."/>
            <person name="Kuo D.-H."/>
            <person name="Larsson T."/>
            <person name="Lv J."/>
            <person name="Arendt D."/>
            <person name="Savage R."/>
            <person name="Osoegawa K."/>
            <person name="de Jong P."/>
            <person name="Lindberg D.R."/>
            <person name="Seaver E.C."/>
            <person name="Weisblat D.A."/>
            <person name="Putnam N.H."/>
            <person name="Grigoriev I.V."/>
            <person name="Rokhsar D.S."/>
        </authorList>
    </citation>
    <scope>NUCLEOTIDE SEQUENCE</scope>
    <source>
        <strain evidence="5">I ESC-2004</strain>
    </source>
</reference>
<gene>
    <name evidence="3" type="ORF">CAPTEDRAFT_221083</name>
</gene>
<dbReference type="PROSITE" id="PS50132">
    <property type="entry name" value="RGS"/>
    <property type="match status" value="3"/>
</dbReference>
<dbReference type="GO" id="GO:0001965">
    <property type="term" value="F:G-protein alpha-subunit binding"/>
    <property type="evidence" value="ECO:0007669"/>
    <property type="project" value="InterPro"/>
</dbReference>
<feature type="domain" description="RGS" evidence="2">
    <location>
        <begin position="448"/>
        <end position="509"/>
    </location>
</feature>
<dbReference type="GO" id="GO:0009966">
    <property type="term" value="P:regulation of signal transduction"/>
    <property type="evidence" value="ECO:0007669"/>
    <property type="project" value="InterPro"/>
</dbReference>
<evidence type="ECO:0000313" key="5">
    <source>
        <dbReference type="Proteomes" id="UP000014760"/>
    </source>
</evidence>
<dbReference type="STRING" id="283909.R7UBM5"/>
<feature type="region of interest" description="Disordered" evidence="1">
    <location>
        <begin position="1135"/>
        <end position="1156"/>
    </location>
</feature>
<feature type="compositionally biased region" description="Polar residues" evidence="1">
    <location>
        <begin position="281"/>
        <end position="305"/>
    </location>
</feature>
<reference evidence="3 5" key="2">
    <citation type="journal article" date="2013" name="Nature">
        <title>Insights into bilaterian evolution from three spiralian genomes.</title>
        <authorList>
            <person name="Simakov O."/>
            <person name="Marletaz F."/>
            <person name="Cho S.J."/>
            <person name="Edsinger-Gonzales E."/>
            <person name="Havlak P."/>
            <person name="Hellsten U."/>
            <person name="Kuo D.H."/>
            <person name="Larsson T."/>
            <person name="Lv J."/>
            <person name="Arendt D."/>
            <person name="Savage R."/>
            <person name="Osoegawa K."/>
            <person name="de Jong P."/>
            <person name="Grimwood J."/>
            <person name="Chapman J.A."/>
            <person name="Shapiro H."/>
            <person name="Aerts A."/>
            <person name="Otillar R.P."/>
            <person name="Terry A.Y."/>
            <person name="Boore J.L."/>
            <person name="Grigoriev I.V."/>
            <person name="Lindberg D.R."/>
            <person name="Seaver E.C."/>
            <person name="Weisblat D.A."/>
            <person name="Putnam N.H."/>
            <person name="Rokhsar D.S."/>
        </authorList>
    </citation>
    <scope>NUCLEOTIDE SEQUENCE</scope>
    <source>
        <strain evidence="3 5">I ESC-2004</strain>
    </source>
</reference>
<evidence type="ECO:0000313" key="3">
    <source>
        <dbReference type="EMBL" id="ELU03775.1"/>
    </source>
</evidence>
<dbReference type="SUPFAM" id="SSF48097">
    <property type="entry name" value="Regulator of G-protein signaling, RGS"/>
    <property type="match status" value="4"/>
</dbReference>
<dbReference type="GO" id="GO:0005737">
    <property type="term" value="C:cytoplasm"/>
    <property type="evidence" value="ECO:0007669"/>
    <property type="project" value="TreeGrafter"/>
</dbReference>
<dbReference type="InterPro" id="IPR036305">
    <property type="entry name" value="RGS_sf"/>
</dbReference>
<evidence type="ECO:0000256" key="1">
    <source>
        <dbReference type="SAM" id="MobiDB-lite"/>
    </source>
</evidence>
<feature type="domain" description="RGS" evidence="2">
    <location>
        <begin position="664"/>
        <end position="760"/>
    </location>
</feature>
<feature type="region of interest" description="Disordered" evidence="1">
    <location>
        <begin position="281"/>
        <end position="386"/>
    </location>
</feature>
<proteinExistence type="predicted"/>
<evidence type="ECO:0000259" key="2">
    <source>
        <dbReference type="PROSITE" id="PS50132"/>
    </source>
</evidence>
<dbReference type="InterPro" id="IPR044926">
    <property type="entry name" value="RGS_subdomain_2"/>
</dbReference>
<accession>R7UBM5</accession>
<dbReference type="Pfam" id="PF00615">
    <property type="entry name" value="RGS"/>
    <property type="match status" value="4"/>
</dbReference>
<feature type="compositionally biased region" description="Basic and acidic residues" evidence="1">
    <location>
        <begin position="1140"/>
        <end position="1156"/>
    </location>
</feature>
<dbReference type="PANTHER" id="PTHR46583">
    <property type="entry name" value="REGULATOR OF G-PROTEIN SIGNALING 22"/>
    <property type="match status" value="1"/>
</dbReference>
<dbReference type="EMBL" id="AMQN01008356">
    <property type="status" value="NOT_ANNOTATED_CDS"/>
    <property type="molecule type" value="Genomic_DNA"/>
</dbReference>
<dbReference type="InterPro" id="IPR016137">
    <property type="entry name" value="RGS"/>
</dbReference>
<dbReference type="InterPro" id="IPR042651">
    <property type="entry name" value="Rgs22"/>
</dbReference>
<feature type="region of interest" description="Disordered" evidence="1">
    <location>
        <begin position="879"/>
        <end position="980"/>
    </location>
</feature>
<feature type="compositionally biased region" description="Basic residues" evidence="1">
    <location>
        <begin position="903"/>
        <end position="922"/>
    </location>
</feature>
<evidence type="ECO:0000313" key="4">
    <source>
        <dbReference type="EnsemblMetazoa" id="CapteP221083"/>
    </source>
</evidence>
<dbReference type="OrthoDB" id="10013157at2759"/>
<sequence>MSSSNLSWISSDSDSSSWSICLSCDFEPTYTPAFKSTGSFGGLEISEENLEDLLAYDDLFLQYFNAFLSLPRGLNPDKVLALLANDTYRLSRDLVCGLKDVFASQDLNVDKNFVLVTVKVFPQPLVYNRLTGTFVQVEGQQFAYSATHVQKPDTPPYGATDEERDRMLQWAREERLPHFLKTQLFREFKLCKMLLRPLDDHFSASRRSSGHMLRGYSRQTESYVSSLSNSVDNSANDIEFDEDNIEDNYGITRSSLFKYKRPGSNAYSLPIKVGLAQLRTTHSSESTNGMTSSQQDTTEESNNIHPISADSKNRQRRRHMPIGIPLKDVSNNEIHPKSSIGCQSPKGGSSQEDSGASNPSPQSLSKQRTSSGRRTSIKSNFHGSNTSENYDDIAVLDVFDAVYGEEEPAPAAEALVSFADDVVSDQQTETDIKQLETKHNMSLQQMKEFILGTFDGFEELKTFIENTSGNNLLQFWLDCENFKDMMEDYDETQINATRNRLFRDIRDKYKMNLTGDAMKHISAITHSIGLSHNVFIRTQYDVLRRLRTYWVPRFMVHKEHSGELMTHLDSEVQHLMFEEKYLLEREKNSFFPSINLVNSMPVKADDLLDIARTKNWESISCWGRSLDKRVKSAKVQIRDRHAQRTLREKLSLALTADKMAGGPFKAYLTKHDEQDLIWALLFWEEVNEYGREEDRSADRLLRLCHAWTIYNKFFSPHAICPLGATDEERDKMHTKLLTSFDFVEAEVFSEAKEKMLDIMEKAWIRFLKEDVKIFIECHVRSEDSPPSTADDIEVVMDMEGEQLIVRRARPWVTGCLLPSADRLKFSRLHMLQSLCKIYALRKNNKYKSEIVAPDIKYPPSTDTERGRRLRAALSVAESIDEARRAEQRRRAKEKRKEMERERRKAIRASKQRQKDARRRLNSSRRGTSKAEEQDVIEEEDGNQSPIGSGASQGANGTMPNDGPSPEKPPTFQSSLANKKREGGTKRLVISLFKKYLAENEGKDSTNMVNLYLDIDVYHSISEGGAKSNKQKKDTQASFIFKTYMENSARKKVVLNDTVAHRMKAEKERPKTPTLKDLQKSVLPQIEEHFSNFWTSQAEELGIDKGSLANMSKVELAMRSDDPALLNAWQRKKATKSGRNFQKEEVKKVKEPPKRPPIDVEQVLSDLKQNSDIASSILRLANSSNTAFTPRLISRKSQLYGRSSVSQMGVTPIESATIAESPNPRQQNTFEPIQTSLTEVEPKILTSTSTVTRQPDGRAQPTREDKVEFLLALSQAAAGKLPQQMLYFLKYLDKHSEEDGVPLIDRDLFFYCEVQKFKDNSHTYCDEELLKRKVQSLVDVYLDSNSQPCLQIDIPSDVQQKTLRAIQKYLGGKDPSPNIFDDAQYCVFKELLPYWSGFMRSYKEPEDKNKIPMTKKQRERMKRLEEIISWDPPRMKSIVLPPLPQGSSLTAFTFTINDGLKWRETSTYVDEMDRSASFGNGVMGNSRRNSRLSENIRSGSRLKKSNSVLSLSGVKPTTAPTAVEA</sequence>
<feature type="compositionally biased region" description="Polar residues" evidence="1">
    <location>
        <begin position="340"/>
        <end position="386"/>
    </location>
</feature>
<keyword evidence="5" id="KW-1185">Reference proteome</keyword>